<dbReference type="EMBL" id="UYRU01062385">
    <property type="protein sequence ID" value="VDN15400.1"/>
    <property type="molecule type" value="Genomic_DNA"/>
</dbReference>
<evidence type="ECO:0000313" key="2">
    <source>
        <dbReference type="EMBL" id="VDN15400.1"/>
    </source>
</evidence>
<feature type="compositionally biased region" description="Low complexity" evidence="1">
    <location>
        <begin position="23"/>
        <end position="37"/>
    </location>
</feature>
<organism evidence="2 3">
    <name type="scientific">Dibothriocephalus latus</name>
    <name type="common">Fish tapeworm</name>
    <name type="synonym">Diphyllobothrium latum</name>
    <dbReference type="NCBI Taxonomy" id="60516"/>
    <lineage>
        <taxon>Eukaryota</taxon>
        <taxon>Metazoa</taxon>
        <taxon>Spiralia</taxon>
        <taxon>Lophotrochozoa</taxon>
        <taxon>Platyhelminthes</taxon>
        <taxon>Cestoda</taxon>
        <taxon>Eucestoda</taxon>
        <taxon>Diphyllobothriidea</taxon>
        <taxon>Diphyllobothriidae</taxon>
        <taxon>Dibothriocephalus</taxon>
    </lineage>
</organism>
<keyword evidence="3" id="KW-1185">Reference proteome</keyword>
<accession>A0A3P7LQA2</accession>
<evidence type="ECO:0000256" key="1">
    <source>
        <dbReference type="SAM" id="MobiDB-lite"/>
    </source>
</evidence>
<proteinExistence type="predicted"/>
<sequence length="141" mass="15530">MIADGKEKEEEEEAMHFLMQSRTNTTTTSGTAAAKYTNVAPDVRWPEWTPEEEEEEDVDNCQDLDMTSIAEDTVEEDEDGEESEALCRGLKGTWAPFSLSNGVTDPSTAHDRSCLTSGDQSTELQHSEDPDLDAAIRSIIG</sequence>
<dbReference type="Proteomes" id="UP000281553">
    <property type="component" value="Unassembled WGS sequence"/>
</dbReference>
<protein>
    <submittedName>
        <fullName evidence="2">Uncharacterized protein</fullName>
    </submittedName>
</protein>
<name>A0A3P7LQA2_DIBLA</name>
<feature type="region of interest" description="Disordered" evidence="1">
    <location>
        <begin position="99"/>
        <end position="141"/>
    </location>
</feature>
<feature type="region of interest" description="Disordered" evidence="1">
    <location>
        <begin position="1"/>
        <end position="59"/>
    </location>
</feature>
<gene>
    <name evidence="2" type="ORF">DILT_LOCUS11231</name>
</gene>
<feature type="compositionally biased region" description="Polar residues" evidence="1">
    <location>
        <begin position="114"/>
        <end position="124"/>
    </location>
</feature>
<feature type="compositionally biased region" description="Acidic residues" evidence="1">
    <location>
        <begin position="49"/>
        <end position="59"/>
    </location>
</feature>
<reference evidence="2 3" key="1">
    <citation type="submission" date="2018-11" db="EMBL/GenBank/DDBJ databases">
        <authorList>
            <consortium name="Pathogen Informatics"/>
        </authorList>
    </citation>
    <scope>NUCLEOTIDE SEQUENCE [LARGE SCALE GENOMIC DNA]</scope>
</reference>
<dbReference type="AlphaFoldDB" id="A0A3P7LQA2"/>
<evidence type="ECO:0000313" key="3">
    <source>
        <dbReference type="Proteomes" id="UP000281553"/>
    </source>
</evidence>